<dbReference type="AlphaFoldDB" id="A0A395HAG4"/>
<feature type="domain" description="NmrA-like" evidence="1">
    <location>
        <begin position="6"/>
        <end position="250"/>
    </location>
</feature>
<evidence type="ECO:0000313" key="3">
    <source>
        <dbReference type="Proteomes" id="UP000249402"/>
    </source>
</evidence>
<dbReference type="Pfam" id="PF05368">
    <property type="entry name" value="NmrA"/>
    <property type="match status" value="1"/>
</dbReference>
<dbReference type="OrthoDB" id="419598at2759"/>
<reference evidence="2 3" key="1">
    <citation type="submission" date="2018-02" db="EMBL/GenBank/DDBJ databases">
        <title>The genomes of Aspergillus section Nigri reveals drivers in fungal speciation.</title>
        <authorList>
            <consortium name="DOE Joint Genome Institute"/>
            <person name="Vesth T.C."/>
            <person name="Nybo J."/>
            <person name="Theobald S."/>
            <person name="Brandl J."/>
            <person name="Frisvad J.C."/>
            <person name="Nielsen K.F."/>
            <person name="Lyhne E.K."/>
            <person name="Kogle M.E."/>
            <person name="Kuo A."/>
            <person name="Riley R."/>
            <person name="Clum A."/>
            <person name="Nolan M."/>
            <person name="Lipzen A."/>
            <person name="Salamov A."/>
            <person name="Henrissat B."/>
            <person name="Wiebenga A."/>
            <person name="De vries R.P."/>
            <person name="Grigoriev I.V."/>
            <person name="Mortensen U.H."/>
            <person name="Andersen M.R."/>
            <person name="Baker S.E."/>
        </authorList>
    </citation>
    <scope>NUCLEOTIDE SEQUENCE [LARGE SCALE GENOMIC DNA]</scope>
    <source>
        <strain evidence="2 3">CBS 121593</strain>
    </source>
</reference>
<gene>
    <name evidence="2" type="ORF">BO80DRAFT_421933</name>
</gene>
<dbReference type="SUPFAM" id="SSF51735">
    <property type="entry name" value="NAD(P)-binding Rossmann-fold domains"/>
    <property type="match status" value="1"/>
</dbReference>
<sequence length="315" mass="34873">MSLKYLLTGSTGGLGAQILSYFTSHPNLISPADFAASSSNPANRSKFESQGIQFRVVNYDDPDTLEVAFQGVENLLFVSTNTFDVEKRRRQHGNVVDVAGRVGVKHIWYTSLAFGGFDSTSQASVQQAHYMTEEMLRASGIPYTSLREGIYTECFPLFLNWYPSTKTIYLPTAASTGRIAFTLRSELAEATARLLLRGASSQNGNGIVLLTAKESISVNEIVEVINETTGRDVTVEYVDAEEYVRIHAESDEGGKSEGFFRQLVGWFEGIEKGELEVTHGLMAEVLGREAIGAREAIRGLLSRERDYVWHQNYAN</sequence>
<dbReference type="STRING" id="1448316.A0A395HAG4"/>
<organism evidence="2 3">
    <name type="scientific">Aspergillus ibericus CBS 121593</name>
    <dbReference type="NCBI Taxonomy" id="1448316"/>
    <lineage>
        <taxon>Eukaryota</taxon>
        <taxon>Fungi</taxon>
        <taxon>Dikarya</taxon>
        <taxon>Ascomycota</taxon>
        <taxon>Pezizomycotina</taxon>
        <taxon>Eurotiomycetes</taxon>
        <taxon>Eurotiomycetidae</taxon>
        <taxon>Eurotiales</taxon>
        <taxon>Aspergillaceae</taxon>
        <taxon>Aspergillus</taxon>
        <taxon>Aspergillus subgen. Circumdati</taxon>
    </lineage>
</organism>
<accession>A0A395HAG4</accession>
<dbReference type="GeneID" id="37223580"/>
<keyword evidence="3" id="KW-1185">Reference proteome</keyword>
<dbReference type="Proteomes" id="UP000249402">
    <property type="component" value="Unassembled WGS sequence"/>
</dbReference>
<dbReference type="EMBL" id="KZ824423">
    <property type="protein sequence ID" value="RAL04680.1"/>
    <property type="molecule type" value="Genomic_DNA"/>
</dbReference>
<dbReference type="PANTHER" id="PTHR47129:SF1">
    <property type="entry name" value="NMRA-LIKE DOMAIN-CONTAINING PROTEIN"/>
    <property type="match status" value="1"/>
</dbReference>
<proteinExistence type="predicted"/>
<dbReference type="RefSeq" id="XP_025579007.1">
    <property type="nucleotide sequence ID" value="XM_025718715.1"/>
</dbReference>
<name>A0A395HAG4_9EURO</name>
<dbReference type="Gene3D" id="3.40.50.720">
    <property type="entry name" value="NAD(P)-binding Rossmann-like Domain"/>
    <property type="match status" value="1"/>
</dbReference>
<dbReference type="InterPro" id="IPR036291">
    <property type="entry name" value="NAD(P)-bd_dom_sf"/>
</dbReference>
<protein>
    <submittedName>
        <fullName evidence="2">NAD(P)-binding protein</fullName>
    </submittedName>
</protein>
<dbReference type="InterPro" id="IPR052718">
    <property type="entry name" value="NmrA-type_oxidoreductase"/>
</dbReference>
<evidence type="ECO:0000259" key="1">
    <source>
        <dbReference type="Pfam" id="PF05368"/>
    </source>
</evidence>
<dbReference type="PANTHER" id="PTHR47129">
    <property type="entry name" value="QUINONE OXIDOREDUCTASE 2"/>
    <property type="match status" value="1"/>
</dbReference>
<dbReference type="InterPro" id="IPR008030">
    <property type="entry name" value="NmrA-like"/>
</dbReference>
<dbReference type="VEuPathDB" id="FungiDB:BO80DRAFT_421933"/>
<dbReference type="Gene3D" id="3.90.25.10">
    <property type="entry name" value="UDP-galactose 4-epimerase, domain 1"/>
    <property type="match status" value="1"/>
</dbReference>
<evidence type="ECO:0000313" key="2">
    <source>
        <dbReference type="EMBL" id="RAL04680.1"/>
    </source>
</evidence>
<dbReference type="CDD" id="cd05269">
    <property type="entry name" value="TMR_SDR_a"/>
    <property type="match status" value="1"/>
</dbReference>